<accession>A0A9W8ZIG9</accession>
<organism evidence="2 3">
    <name type="scientific">Didymella pomorum</name>
    <dbReference type="NCBI Taxonomy" id="749634"/>
    <lineage>
        <taxon>Eukaryota</taxon>
        <taxon>Fungi</taxon>
        <taxon>Dikarya</taxon>
        <taxon>Ascomycota</taxon>
        <taxon>Pezizomycotina</taxon>
        <taxon>Dothideomycetes</taxon>
        <taxon>Pleosporomycetidae</taxon>
        <taxon>Pleosporales</taxon>
        <taxon>Pleosporineae</taxon>
        <taxon>Didymellaceae</taxon>
        <taxon>Didymella</taxon>
    </lineage>
</organism>
<protein>
    <submittedName>
        <fullName evidence="2">Uncharacterized protein</fullName>
    </submittedName>
</protein>
<evidence type="ECO:0000313" key="2">
    <source>
        <dbReference type="EMBL" id="KAJ4406580.1"/>
    </source>
</evidence>
<comment type="caution">
    <text evidence="2">The sequence shown here is derived from an EMBL/GenBank/DDBJ whole genome shotgun (WGS) entry which is preliminary data.</text>
</comment>
<dbReference type="AlphaFoldDB" id="A0A9W8ZIG9"/>
<keyword evidence="3" id="KW-1185">Reference proteome</keyword>
<reference evidence="2" key="1">
    <citation type="submission" date="2022-10" db="EMBL/GenBank/DDBJ databases">
        <title>Tapping the CABI collections for fungal endophytes: first genome assemblies for Collariella, Neodidymelliopsis, Ascochyta clinopodiicola, Didymella pomorum, Didymosphaeria variabile, Neocosmospora piperis and Neocucurbitaria cava.</title>
        <authorList>
            <person name="Hill R."/>
        </authorList>
    </citation>
    <scope>NUCLEOTIDE SEQUENCE</scope>
    <source>
        <strain evidence="2">IMI 355091</strain>
    </source>
</reference>
<sequence length="169" mass="18423">MRFTLLPLIFSLCASLAYAAALSPATLSSLAARTPDIEEPAVYSDVVAYALPDGHRKIDFYLDGALAGSVVETDDGAEFLDETGAPFNLADLDSEPDLAKRQSRWEFARRFAKILAKWGKRAWDFFYCISLNVSWKCSDEFLDCATGGTAPWNCYSGLICAGVGAAKCR</sequence>
<dbReference type="Proteomes" id="UP001140510">
    <property type="component" value="Unassembled WGS sequence"/>
</dbReference>
<feature type="chain" id="PRO_5040746344" evidence="1">
    <location>
        <begin position="20"/>
        <end position="169"/>
    </location>
</feature>
<evidence type="ECO:0000313" key="3">
    <source>
        <dbReference type="Proteomes" id="UP001140510"/>
    </source>
</evidence>
<gene>
    <name evidence="2" type="ORF">N0V91_004523</name>
</gene>
<dbReference type="EMBL" id="JAPEVA010000026">
    <property type="protein sequence ID" value="KAJ4406580.1"/>
    <property type="molecule type" value="Genomic_DNA"/>
</dbReference>
<keyword evidence="1" id="KW-0732">Signal</keyword>
<feature type="signal peptide" evidence="1">
    <location>
        <begin position="1"/>
        <end position="19"/>
    </location>
</feature>
<dbReference type="OrthoDB" id="6503935at2759"/>
<evidence type="ECO:0000256" key="1">
    <source>
        <dbReference type="SAM" id="SignalP"/>
    </source>
</evidence>
<name>A0A9W8ZIG9_9PLEO</name>
<proteinExistence type="predicted"/>